<dbReference type="InterPro" id="IPR010666">
    <property type="entry name" value="Znf_GRF"/>
</dbReference>
<feature type="domain" description="CCHC-type" evidence="6">
    <location>
        <begin position="53"/>
        <end position="67"/>
    </location>
</feature>
<feature type="region of interest" description="Disordered" evidence="5">
    <location>
        <begin position="189"/>
        <end position="209"/>
    </location>
</feature>
<dbReference type="InterPro" id="IPR036875">
    <property type="entry name" value="Znf_CCHC_sf"/>
</dbReference>
<feature type="region of interest" description="Disordered" evidence="5">
    <location>
        <begin position="1"/>
        <end position="44"/>
    </location>
</feature>
<proteinExistence type="predicted"/>
<dbReference type="InterPro" id="IPR001878">
    <property type="entry name" value="Znf_CCHC"/>
</dbReference>
<dbReference type="Pfam" id="PF00098">
    <property type="entry name" value="zf-CCHC"/>
    <property type="match status" value="1"/>
</dbReference>
<dbReference type="GO" id="GO:0003676">
    <property type="term" value="F:nucleic acid binding"/>
    <property type="evidence" value="ECO:0007669"/>
    <property type="project" value="InterPro"/>
</dbReference>
<organism evidence="8 9">
    <name type="scientific">Durio zibethinus</name>
    <name type="common">Durian</name>
    <dbReference type="NCBI Taxonomy" id="66656"/>
    <lineage>
        <taxon>Eukaryota</taxon>
        <taxon>Viridiplantae</taxon>
        <taxon>Streptophyta</taxon>
        <taxon>Embryophyta</taxon>
        <taxon>Tracheophyta</taxon>
        <taxon>Spermatophyta</taxon>
        <taxon>Magnoliopsida</taxon>
        <taxon>eudicotyledons</taxon>
        <taxon>Gunneridae</taxon>
        <taxon>Pentapetalae</taxon>
        <taxon>rosids</taxon>
        <taxon>malvids</taxon>
        <taxon>Malvales</taxon>
        <taxon>Malvaceae</taxon>
        <taxon>Helicteroideae</taxon>
        <taxon>Durio</taxon>
    </lineage>
</organism>
<dbReference type="GeneID" id="111305596"/>
<accession>A0A6P6A2M3</accession>
<evidence type="ECO:0000256" key="3">
    <source>
        <dbReference type="ARBA" id="ARBA00022833"/>
    </source>
</evidence>
<dbReference type="SUPFAM" id="SSF57756">
    <property type="entry name" value="Retrovirus zinc finger-like domains"/>
    <property type="match status" value="1"/>
</dbReference>
<sequence>MEMVVEGERHGEEGRSPPPPTPTASAYHDKQDESKSPANYSQSLSERKMKDICLRCQKQGHWARDCPTRTPTKASSSQPFPPEDIHHLPLLRCHCGVACTIGVSRSEANPGRRYYTRNCSCDNVKATQGKKFFQWCDNVKALMCKCGAGACTINIQRDDNGKDIKYYTCRIRKGHGSCGFLQFDSPNSQTVPRSMEKDKQPSVLSAKHGVPPNILTHENEYPFPSFSDRNIVVPEQERCNLVMGIRQHVSLLMSPSDIHFRQIEFWNQISLAGNSANECKVPHIFGLHVHGWMGRLLFPPPRILADPPLRLFFCCIFPLFDPLLASEYVNISDRGSSSIVPHTSSDAKVDEVSQNALGNDIQLLGVPLGTSSPKRSFTAVQEDVTNPILKEIEKKLQIHLPTLLESMEPPDHDTMLKAANGTFDALAYLSIECGPFAEHMMEFIQRKSRVAQMDSTVQDNSNLQELTIHKNIEKCLDDVSGIHAEALATLTASSNYLQSAHKEACHLKDMLCQIENQLHRCVTETSKLETLLLDIAKDVGQSKRSMQTAYRELTKALKLQKD</sequence>
<evidence type="ECO:0000313" key="8">
    <source>
        <dbReference type="Proteomes" id="UP000515121"/>
    </source>
</evidence>
<evidence type="ECO:0000259" key="6">
    <source>
        <dbReference type="PROSITE" id="PS50158"/>
    </source>
</evidence>
<feature type="domain" description="GRF-type" evidence="7">
    <location>
        <begin position="93"/>
        <end position="139"/>
    </location>
</feature>
<protein>
    <submittedName>
        <fullName evidence="9">Uncharacterized protein LOC111305596 isoform X1</fullName>
    </submittedName>
</protein>
<evidence type="ECO:0000256" key="2">
    <source>
        <dbReference type="ARBA" id="ARBA00022771"/>
    </source>
</evidence>
<keyword evidence="2 4" id="KW-0863">Zinc-finger</keyword>
<name>A0A6P6A2M3_DURZI</name>
<dbReference type="PROSITE" id="PS51999">
    <property type="entry name" value="ZF_GRF"/>
    <property type="match status" value="1"/>
</dbReference>
<evidence type="ECO:0000256" key="5">
    <source>
        <dbReference type="SAM" id="MobiDB-lite"/>
    </source>
</evidence>
<dbReference type="AlphaFoldDB" id="A0A6P6A2M3"/>
<dbReference type="PANTHER" id="PTHR33680">
    <property type="entry name" value="OS07G0190500 PROTEIN"/>
    <property type="match status" value="1"/>
</dbReference>
<feature type="compositionally biased region" description="Basic and acidic residues" evidence="5">
    <location>
        <begin position="1"/>
        <end position="15"/>
    </location>
</feature>
<dbReference type="RefSeq" id="XP_022759007.1">
    <property type="nucleotide sequence ID" value="XM_022903272.1"/>
</dbReference>
<evidence type="ECO:0000259" key="7">
    <source>
        <dbReference type="PROSITE" id="PS51999"/>
    </source>
</evidence>
<evidence type="ECO:0000256" key="1">
    <source>
        <dbReference type="ARBA" id="ARBA00022723"/>
    </source>
</evidence>
<dbReference type="KEGG" id="dzi:111305596"/>
<dbReference type="PANTHER" id="PTHR33680:SF1">
    <property type="entry name" value="OS05G0489500 PROTEIN"/>
    <property type="match status" value="1"/>
</dbReference>
<dbReference type="OrthoDB" id="2425403at2759"/>
<keyword evidence="8" id="KW-1185">Reference proteome</keyword>
<keyword evidence="1" id="KW-0479">Metal-binding</keyword>
<dbReference type="Gene3D" id="4.10.60.10">
    <property type="entry name" value="Zinc finger, CCHC-type"/>
    <property type="match status" value="1"/>
</dbReference>
<dbReference type="PROSITE" id="PS50158">
    <property type="entry name" value="ZF_CCHC"/>
    <property type="match status" value="1"/>
</dbReference>
<dbReference type="Proteomes" id="UP000515121">
    <property type="component" value="Unplaced"/>
</dbReference>
<evidence type="ECO:0000313" key="9">
    <source>
        <dbReference type="RefSeq" id="XP_022759007.1"/>
    </source>
</evidence>
<gene>
    <name evidence="9" type="primary">LOC111305596</name>
</gene>
<reference evidence="9" key="1">
    <citation type="submission" date="2025-08" db="UniProtKB">
        <authorList>
            <consortium name="RefSeq"/>
        </authorList>
    </citation>
    <scope>IDENTIFICATION</scope>
    <source>
        <tissue evidence="9">Fruit stalk</tissue>
    </source>
</reference>
<dbReference type="GO" id="GO:0008270">
    <property type="term" value="F:zinc ion binding"/>
    <property type="evidence" value="ECO:0007669"/>
    <property type="project" value="UniProtKB-KW"/>
</dbReference>
<dbReference type="SMART" id="SM00343">
    <property type="entry name" value="ZnF_C2HC"/>
    <property type="match status" value="1"/>
</dbReference>
<evidence type="ECO:0000256" key="4">
    <source>
        <dbReference type="PROSITE-ProRule" id="PRU00047"/>
    </source>
</evidence>
<keyword evidence="3" id="KW-0862">Zinc</keyword>